<gene>
    <name evidence="2" type="ORF">K505DRAFT_324282</name>
</gene>
<dbReference type="Pfam" id="PF08240">
    <property type="entry name" value="ADH_N"/>
    <property type="match status" value="1"/>
</dbReference>
<proteinExistence type="predicted"/>
<dbReference type="Gene3D" id="3.40.50.720">
    <property type="entry name" value="NAD(P)-binding Rossmann-like Domain"/>
    <property type="match status" value="1"/>
</dbReference>
<organism evidence="2 3">
    <name type="scientific">Melanomma pulvis-pyrius CBS 109.77</name>
    <dbReference type="NCBI Taxonomy" id="1314802"/>
    <lineage>
        <taxon>Eukaryota</taxon>
        <taxon>Fungi</taxon>
        <taxon>Dikarya</taxon>
        <taxon>Ascomycota</taxon>
        <taxon>Pezizomycotina</taxon>
        <taxon>Dothideomycetes</taxon>
        <taxon>Pleosporomycetidae</taxon>
        <taxon>Pleosporales</taxon>
        <taxon>Melanommataceae</taxon>
        <taxon>Melanomma</taxon>
    </lineage>
</organism>
<protein>
    <submittedName>
        <fullName evidence="2">Alcohol dehydrogenase</fullName>
    </submittedName>
</protein>
<dbReference type="GO" id="GO:0016491">
    <property type="term" value="F:oxidoreductase activity"/>
    <property type="evidence" value="ECO:0007669"/>
    <property type="project" value="InterPro"/>
</dbReference>
<dbReference type="EMBL" id="MU001868">
    <property type="protein sequence ID" value="KAF2795128.1"/>
    <property type="molecule type" value="Genomic_DNA"/>
</dbReference>
<dbReference type="OrthoDB" id="9930022at2759"/>
<evidence type="ECO:0000259" key="1">
    <source>
        <dbReference type="SMART" id="SM00829"/>
    </source>
</evidence>
<evidence type="ECO:0000313" key="2">
    <source>
        <dbReference type="EMBL" id="KAF2795128.1"/>
    </source>
</evidence>
<accession>A0A6A6XFU2</accession>
<dbReference type="PANTHER" id="PTHR45033">
    <property type="match status" value="1"/>
</dbReference>
<feature type="domain" description="Enoyl reductase (ER)" evidence="1">
    <location>
        <begin position="17"/>
        <end position="347"/>
    </location>
</feature>
<dbReference type="Pfam" id="PF00107">
    <property type="entry name" value="ADH_zinc_N"/>
    <property type="match status" value="1"/>
</dbReference>
<dbReference type="Proteomes" id="UP000799757">
    <property type="component" value="Unassembled WGS sequence"/>
</dbReference>
<dbReference type="CDD" id="cd08276">
    <property type="entry name" value="MDR7"/>
    <property type="match status" value="1"/>
</dbReference>
<dbReference type="InterPro" id="IPR011032">
    <property type="entry name" value="GroES-like_sf"/>
</dbReference>
<name>A0A6A6XFU2_9PLEO</name>
<dbReference type="InterPro" id="IPR020843">
    <property type="entry name" value="ER"/>
</dbReference>
<dbReference type="InterPro" id="IPR036291">
    <property type="entry name" value="NAD(P)-bd_dom_sf"/>
</dbReference>
<reference evidence="2" key="1">
    <citation type="journal article" date="2020" name="Stud. Mycol.">
        <title>101 Dothideomycetes genomes: a test case for predicting lifestyles and emergence of pathogens.</title>
        <authorList>
            <person name="Haridas S."/>
            <person name="Albert R."/>
            <person name="Binder M."/>
            <person name="Bloem J."/>
            <person name="Labutti K."/>
            <person name="Salamov A."/>
            <person name="Andreopoulos B."/>
            <person name="Baker S."/>
            <person name="Barry K."/>
            <person name="Bills G."/>
            <person name="Bluhm B."/>
            <person name="Cannon C."/>
            <person name="Castanera R."/>
            <person name="Culley D."/>
            <person name="Daum C."/>
            <person name="Ezra D."/>
            <person name="Gonzalez J."/>
            <person name="Henrissat B."/>
            <person name="Kuo A."/>
            <person name="Liang C."/>
            <person name="Lipzen A."/>
            <person name="Lutzoni F."/>
            <person name="Magnuson J."/>
            <person name="Mondo S."/>
            <person name="Nolan M."/>
            <person name="Ohm R."/>
            <person name="Pangilinan J."/>
            <person name="Park H.-J."/>
            <person name="Ramirez L."/>
            <person name="Alfaro M."/>
            <person name="Sun H."/>
            <person name="Tritt A."/>
            <person name="Yoshinaga Y."/>
            <person name="Zwiers L.-H."/>
            <person name="Turgeon B."/>
            <person name="Goodwin S."/>
            <person name="Spatafora J."/>
            <person name="Crous P."/>
            <person name="Grigoriev I."/>
        </authorList>
    </citation>
    <scope>NUCLEOTIDE SEQUENCE</scope>
    <source>
        <strain evidence="2">CBS 109.77</strain>
    </source>
</reference>
<dbReference type="PANTHER" id="PTHR45033:SF2">
    <property type="entry name" value="ZINC-TYPE ALCOHOL DEHYDROGENASE-LIKE PROTEIN C1773.06C"/>
    <property type="match status" value="1"/>
</dbReference>
<evidence type="ECO:0000313" key="3">
    <source>
        <dbReference type="Proteomes" id="UP000799757"/>
    </source>
</evidence>
<keyword evidence="3" id="KW-1185">Reference proteome</keyword>
<dbReference type="InterPro" id="IPR052711">
    <property type="entry name" value="Zinc_ADH-like"/>
</dbReference>
<dbReference type="InterPro" id="IPR013154">
    <property type="entry name" value="ADH-like_N"/>
</dbReference>
<sequence>MTSPFTGAQWTLKSGKGFDHITLSQPLPIPPPQGTQCIVHLSAASLNYRDIAMSTGKYLAGTLSPSFIPCSDGAGTIVATGPSVSQFNVGDRVATAFFQDFESGYITPEARKTSLGHPLDGVLREYGTFEERGLVKLPDYLSTVEGATLPCAAVTAWNSLFGIKSRGIEKGQTVLTQGTGGVALFALQIALAKGATVIATTSSDEKAKRLRDLGVQHTINYKSDVTWGETARKLSPDGQGVHHVIEVAGDTSLAQSLKAVRVEGVVSVVGFLGGGGAPQVGTAELMRAACIIRATHVGSREQLGEVMQFFEQHKIRPLVHNEFFDFEYAVDAFRCLQSQNFWGKVVVKIS</sequence>
<dbReference type="Gene3D" id="3.90.180.10">
    <property type="entry name" value="Medium-chain alcohol dehydrogenases, catalytic domain"/>
    <property type="match status" value="1"/>
</dbReference>
<dbReference type="SMART" id="SM00829">
    <property type="entry name" value="PKS_ER"/>
    <property type="match status" value="1"/>
</dbReference>
<dbReference type="SUPFAM" id="SSF51735">
    <property type="entry name" value="NAD(P)-binding Rossmann-fold domains"/>
    <property type="match status" value="1"/>
</dbReference>
<dbReference type="AlphaFoldDB" id="A0A6A6XFU2"/>
<dbReference type="InterPro" id="IPR013149">
    <property type="entry name" value="ADH-like_C"/>
</dbReference>
<dbReference type="SUPFAM" id="SSF50129">
    <property type="entry name" value="GroES-like"/>
    <property type="match status" value="1"/>
</dbReference>